<gene>
    <name evidence="1" type="ORF">SS50377_10499</name>
    <name evidence="2" type="ORF">SS50377_26808</name>
</gene>
<organism evidence="1">
    <name type="scientific">Spironucleus salmonicida</name>
    <dbReference type="NCBI Taxonomy" id="348837"/>
    <lineage>
        <taxon>Eukaryota</taxon>
        <taxon>Metamonada</taxon>
        <taxon>Diplomonadida</taxon>
        <taxon>Hexamitidae</taxon>
        <taxon>Hexamitinae</taxon>
        <taxon>Spironucleus</taxon>
    </lineage>
</organism>
<dbReference type="EMBL" id="KI545953">
    <property type="protein sequence ID" value="EST49278.1"/>
    <property type="molecule type" value="Genomic_DNA"/>
</dbReference>
<dbReference type="GO" id="GO:0006383">
    <property type="term" value="P:transcription by RNA polymerase III"/>
    <property type="evidence" value="ECO:0007669"/>
    <property type="project" value="InterPro"/>
</dbReference>
<protein>
    <submittedName>
        <fullName evidence="1">RNA polymerase III RPC4 family protein</fullName>
    </submittedName>
</protein>
<evidence type="ECO:0000313" key="1">
    <source>
        <dbReference type="EMBL" id="EST49278.1"/>
    </source>
</evidence>
<reference evidence="2" key="2">
    <citation type="submission" date="2020-12" db="EMBL/GenBank/DDBJ databases">
        <title>New Spironucleus salmonicida genome in near-complete chromosomes.</title>
        <authorList>
            <person name="Xu F."/>
            <person name="Kurt Z."/>
            <person name="Jimenez-Gonzalez A."/>
            <person name="Astvaldsson A."/>
            <person name="Andersson J.O."/>
            <person name="Svard S.G."/>
        </authorList>
    </citation>
    <scope>NUCLEOTIDE SEQUENCE</scope>
    <source>
        <strain evidence="2">ATCC 50377</strain>
    </source>
</reference>
<dbReference type="VEuPathDB" id="GiardiaDB:SS50377_26808"/>
<sequence>MNPYDDENFQPQKQKQMLFMPKQIAKESTQSIDQPSHVAKKRQNPLVFKQVQQIQQVQGPTFTVDQELKEAKLTGNCPQQLPFTNSEQLPLASISTQYTKNYQPQRQVQGQQDIQLKQNMILQFPTFLPYSKSPFISMTNGTAGTLRKHKSGKMSIKLNNGTILRVFPGQTVEMSQQVVLVDKNEHIVQKVCDVQGKLVCSVEF</sequence>
<dbReference type="AlphaFoldDB" id="V6LYF6"/>
<evidence type="ECO:0000313" key="3">
    <source>
        <dbReference type="Proteomes" id="UP000018208"/>
    </source>
</evidence>
<name>V6LYF6_9EUKA</name>
<proteinExistence type="predicted"/>
<dbReference type="EMBL" id="AUWU02000007">
    <property type="protein sequence ID" value="KAH0570528.1"/>
    <property type="molecule type" value="Genomic_DNA"/>
</dbReference>
<dbReference type="OrthoDB" id="5836119at2759"/>
<accession>V6LYF6</accession>
<dbReference type="Proteomes" id="UP000018208">
    <property type="component" value="Unassembled WGS sequence"/>
</dbReference>
<reference evidence="1 2" key="1">
    <citation type="journal article" date="2014" name="PLoS Genet.">
        <title>The Genome of Spironucleus salmonicida Highlights a Fish Pathogen Adapted to Fluctuating Environments.</title>
        <authorList>
            <person name="Xu F."/>
            <person name="Jerlstrom-Hultqvist J."/>
            <person name="Einarsson E."/>
            <person name="Astvaldsson A."/>
            <person name="Svard S.G."/>
            <person name="Andersson J.O."/>
        </authorList>
    </citation>
    <scope>NUCLEOTIDE SEQUENCE</scope>
    <source>
        <strain evidence="2">ATCC 50377</strain>
    </source>
</reference>
<dbReference type="GO" id="GO:0005666">
    <property type="term" value="C:RNA polymerase III complex"/>
    <property type="evidence" value="ECO:0007669"/>
    <property type="project" value="InterPro"/>
</dbReference>
<dbReference type="Pfam" id="PF05132">
    <property type="entry name" value="RNA_pol_Rpc4"/>
    <property type="match status" value="1"/>
</dbReference>
<keyword evidence="3" id="KW-1185">Reference proteome</keyword>
<dbReference type="GO" id="GO:0003677">
    <property type="term" value="F:DNA binding"/>
    <property type="evidence" value="ECO:0007669"/>
    <property type="project" value="InterPro"/>
</dbReference>
<dbReference type="InterPro" id="IPR007811">
    <property type="entry name" value="RPC4"/>
</dbReference>
<evidence type="ECO:0000313" key="2">
    <source>
        <dbReference type="EMBL" id="KAH0570528.1"/>
    </source>
</evidence>